<accession>A0A9N9IDD6</accession>
<sequence length="95" mass="10727">SCAFVEFDSQKSYQQALSKKIIEVPNFGTVTVEERRPPREEGGGGRRRDYYPRNNYNASHNPHNGNGINSQRGSGNRGMDRRNTGPRHPSTKSYS</sequence>
<feature type="compositionally biased region" description="Polar residues" evidence="1">
    <location>
        <begin position="54"/>
        <end position="74"/>
    </location>
</feature>
<keyword evidence="3" id="KW-1185">Reference proteome</keyword>
<feature type="non-terminal residue" evidence="2">
    <location>
        <position position="1"/>
    </location>
</feature>
<comment type="caution">
    <text evidence="2">The sequence shown here is derived from an EMBL/GenBank/DDBJ whole genome shotgun (WGS) entry which is preliminary data.</text>
</comment>
<organism evidence="2 3">
    <name type="scientific">Funneliformis caledonium</name>
    <dbReference type="NCBI Taxonomy" id="1117310"/>
    <lineage>
        <taxon>Eukaryota</taxon>
        <taxon>Fungi</taxon>
        <taxon>Fungi incertae sedis</taxon>
        <taxon>Mucoromycota</taxon>
        <taxon>Glomeromycotina</taxon>
        <taxon>Glomeromycetes</taxon>
        <taxon>Glomerales</taxon>
        <taxon>Glomeraceae</taxon>
        <taxon>Funneliformis</taxon>
    </lineage>
</organism>
<protein>
    <submittedName>
        <fullName evidence="2">17871_t:CDS:1</fullName>
    </submittedName>
</protein>
<feature type="region of interest" description="Disordered" evidence="1">
    <location>
        <begin position="26"/>
        <end position="95"/>
    </location>
</feature>
<dbReference type="OrthoDB" id="339151at2759"/>
<dbReference type="EMBL" id="CAJVPQ010012370">
    <property type="protein sequence ID" value="CAG8731320.1"/>
    <property type="molecule type" value="Genomic_DNA"/>
</dbReference>
<evidence type="ECO:0000313" key="3">
    <source>
        <dbReference type="Proteomes" id="UP000789570"/>
    </source>
</evidence>
<feature type="compositionally biased region" description="Basic and acidic residues" evidence="1">
    <location>
        <begin position="32"/>
        <end position="51"/>
    </location>
</feature>
<evidence type="ECO:0000256" key="1">
    <source>
        <dbReference type="SAM" id="MobiDB-lite"/>
    </source>
</evidence>
<dbReference type="Proteomes" id="UP000789570">
    <property type="component" value="Unassembled WGS sequence"/>
</dbReference>
<evidence type="ECO:0000313" key="2">
    <source>
        <dbReference type="EMBL" id="CAG8731320.1"/>
    </source>
</evidence>
<name>A0A9N9IDD6_9GLOM</name>
<gene>
    <name evidence="2" type="ORF">FCALED_LOCUS15003</name>
</gene>
<proteinExistence type="predicted"/>
<reference evidence="2" key="1">
    <citation type="submission" date="2021-06" db="EMBL/GenBank/DDBJ databases">
        <authorList>
            <person name="Kallberg Y."/>
            <person name="Tangrot J."/>
            <person name="Rosling A."/>
        </authorList>
    </citation>
    <scope>NUCLEOTIDE SEQUENCE</scope>
    <source>
        <strain evidence="2">UK204</strain>
    </source>
</reference>
<dbReference type="AlphaFoldDB" id="A0A9N9IDD6"/>